<accession>A0A0F9EGH7</accession>
<dbReference type="EMBL" id="LAZR01027564">
    <property type="protein sequence ID" value="KKL65351.1"/>
    <property type="molecule type" value="Genomic_DNA"/>
</dbReference>
<dbReference type="AlphaFoldDB" id="A0A0F9EGH7"/>
<reference evidence="1" key="1">
    <citation type="journal article" date="2015" name="Nature">
        <title>Complex archaea that bridge the gap between prokaryotes and eukaryotes.</title>
        <authorList>
            <person name="Spang A."/>
            <person name="Saw J.H."/>
            <person name="Jorgensen S.L."/>
            <person name="Zaremba-Niedzwiedzka K."/>
            <person name="Martijn J."/>
            <person name="Lind A.E."/>
            <person name="van Eijk R."/>
            <person name="Schleper C."/>
            <person name="Guy L."/>
            <person name="Ettema T.J."/>
        </authorList>
    </citation>
    <scope>NUCLEOTIDE SEQUENCE</scope>
</reference>
<gene>
    <name evidence="1" type="ORF">LCGC14_2155890</name>
</gene>
<comment type="caution">
    <text evidence="1">The sequence shown here is derived from an EMBL/GenBank/DDBJ whole genome shotgun (WGS) entry which is preliminary data.</text>
</comment>
<sequence>MAGQPKWAAFLARMEEIDGIDIICMSIVAGQRINAIAEELRTSRTTIYRYINHTADNAAAFREARRVGAAATAEEGLDIIDAADEGSSSAVSKAREQANYRKWLAGVQNREEFGPPQQAAVVQVNLGDALLGALQEHGGPAQITEGECELITDEVEALL</sequence>
<dbReference type="Gene3D" id="1.10.10.60">
    <property type="entry name" value="Homeodomain-like"/>
    <property type="match status" value="1"/>
</dbReference>
<dbReference type="Pfam" id="PF20901">
    <property type="entry name" value="Sf6_terminase"/>
    <property type="match status" value="1"/>
</dbReference>
<dbReference type="InterPro" id="IPR048683">
    <property type="entry name" value="Sf6_terminase"/>
</dbReference>
<proteinExistence type="predicted"/>
<protein>
    <submittedName>
        <fullName evidence="1">Uncharacterized protein</fullName>
    </submittedName>
</protein>
<name>A0A0F9EGH7_9ZZZZ</name>
<organism evidence="1">
    <name type="scientific">marine sediment metagenome</name>
    <dbReference type="NCBI Taxonomy" id="412755"/>
    <lineage>
        <taxon>unclassified sequences</taxon>
        <taxon>metagenomes</taxon>
        <taxon>ecological metagenomes</taxon>
    </lineage>
</organism>
<evidence type="ECO:0000313" key="1">
    <source>
        <dbReference type="EMBL" id="KKL65351.1"/>
    </source>
</evidence>